<dbReference type="AlphaFoldDB" id="B3QUQ8"/>
<comment type="similarity">
    <text evidence="1">Belongs to the glycosyltransferase 2 family. WaaE/KdtX subfamily.</text>
</comment>
<dbReference type="eggNOG" id="COG1215">
    <property type="taxonomic scope" value="Bacteria"/>
</dbReference>
<feature type="transmembrane region" description="Helical" evidence="2">
    <location>
        <begin position="6"/>
        <end position="25"/>
    </location>
</feature>
<proteinExistence type="inferred from homology"/>
<feature type="domain" description="Glycosyltransferase 2-like" evidence="3">
    <location>
        <begin position="43"/>
        <end position="163"/>
    </location>
</feature>
<dbReference type="InterPro" id="IPR001173">
    <property type="entry name" value="Glyco_trans_2-like"/>
</dbReference>
<dbReference type="SUPFAM" id="SSF53448">
    <property type="entry name" value="Nucleotide-diphospho-sugar transferases"/>
    <property type="match status" value="1"/>
</dbReference>
<dbReference type="RefSeq" id="WP_012499048.1">
    <property type="nucleotide sequence ID" value="NC_011026.1"/>
</dbReference>
<dbReference type="Gene3D" id="3.90.550.10">
    <property type="entry name" value="Spore Coat Polysaccharide Biosynthesis Protein SpsA, Chain A"/>
    <property type="match status" value="1"/>
</dbReference>
<accession>B3QUQ8</accession>
<evidence type="ECO:0000259" key="3">
    <source>
        <dbReference type="Pfam" id="PF00535"/>
    </source>
</evidence>
<keyword evidence="4" id="KW-0808">Transferase</keyword>
<keyword evidence="2" id="KW-0812">Transmembrane</keyword>
<evidence type="ECO:0000256" key="2">
    <source>
        <dbReference type="SAM" id="Phobius"/>
    </source>
</evidence>
<gene>
    <name evidence="4" type="ordered locus">Ctha_0493</name>
</gene>
<evidence type="ECO:0000313" key="4">
    <source>
        <dbReference type="EMBL" id="ACF12964.1"/>
    </source>
</evidence>
<dbReference type="Pfam" id="PF00535">
    <property type="entry name" value="Glycos_transf_2"/>
    <property type="match status" value="1"/>
</dbReference>
<feature type="transmembrane region" description="Helical" evidence="2">
    <location>
        <begin position="330"/>
        <end position="354"/>
    </location>
</feature>
<dbReference type="PANTHER" id="PTHR43630:SF2">
    <property type="entry name" value="GLYCOSYLTRANSFERASE"/>
    <property type="match status" value="1"/>
</dbReference>
<dbReference type="CDD" id="cd04192">
    <property type="entry name" value="GT_2_like_e"/>
    <property type="match status" value="1"/>
</dbReference>
<dbReference type="PANTHER" id="PTHR43630">
    <property type="entry name" value="POLY-BETA-1,6-N-ACETYL-D-GLUCOSAMINE SYNTHASE"/>
    <property type="match status" value="1"/>
</dbReference>
<evidence type="ECO:0000313" key="5">
    <source>
        <dbReference type="Proteomes" id="UP000001208"/>
    </source>
</evidence>
<dbReference type="GO" id="GO:0016740">
    <property type="term" value="F:transferase activity"/>
    <property type="evidence" value="ECO:0007669"/>
    <property type="project" value="UniProtKB-KW"/>
</dbReference>
<name>B3QUQ8_CHLT3</name>
<dbReference type="InterPro" id="IPR029044">
    <property type="entry name" value="Nucleotide-diphossugar_trans"/>
</dbReference>
<dbReference type="EMBL" id="CP001100">
    <property type="protein sequence ID" value="ACF12964.1"/>
    <property type="molecule type" value="Genomic_DNA"/>
</dbReference>
<dbReference type="STRING" id="517418.Ctha_0493"/>
<feature type="transmembrane region" description="Helical" evidence="2">
    <location>
        <begin position="279"/>
        <end position="298"/>
    </location>
</feature>
<organism evidence="4 5">
    <name type="scientific">Chloroherpeton thalassium (strain ATCC 35110 / GB-78)</name>
    <dbReference type="NCBI Taxonomy" id="517418"/>
    <lineage>
        <taxon>Bacteria</taxon>
        <taxon>Pseudomonadati</taxon>
        <taxon>Chlorobiota</taxon>
        <taxon>Chlorobiia</taxon>
        <taxon>Chlorobiales</taxon>
        <taxon>Chloroherpetonaceae</taxon>
        <taxon>Chloroherpeton</taxon>
    </lineage>
</organism>
<protein>
    <submittedName>
        <fullName evidence="4">Glycosyl transferase family 2</fullName>
    </submittedName>
</protein>
<dbReference type="KEGG" id="cts:Ctha_0493"/>
<dbReference type="HOGENOM" id="CLU_055604_1_1_10"/>
<dbReference type="CAZy" id="GT2">
    <property type="family name" value="Glycosyltransferase Family 2"/>
</dbReference>
<sequence length="377" mass="42269">MEDVIKTLLLFLIGVHVLQSVLVFIGQFRMPKAIQFSSWPKITVVVAARNEEKNIARTLDSLVAIDYPHDKLEIIIGDGNSEDRTAEIIEAYAKKHPFVKLLRVDQNRPIKGKANALHQAAEIAKGDYILITDADCLVQPTWAKETVKHFTAGVGLVCGITIPEAKGLFASLQTLDWCYILGTSSAVASLGYPIGGIGNNFNLRKEAYFETGGYEKIPFSITEDYTLFRAISNSRWKIAFPLKQETYNSTAPMESLRELYSQKQRWTLGGLDASPLQSIMAMLIFLVHLVTLVSFAFLPVWMPLAALLVKSFGDFLVVSATLLKLRKPKMLLTFPAFELYYYLYVLMVPFILIFDRKVTWKGVSYKVTSGRGKKSHG</sequence>
<dbReference type="Proteomes" id="UP000001208">
    <property type="component" value="Chromosome"/>
</dbReference>
<dbReference type="OrthoDB" id="6307329at2"/>
<keyword evidence="2" id="KW-0472">Membrane</keyword>
<reference evidence="4 5" key="1">
    <citation type="submission" date="2008-06" db="EMBL/GenBank/DDBJ databases">
        <title>Complete sequence of Chloroherpeton thalassium ATCC 35110.</title>
        <authorList>
            <consortium name="US DOE Joint Genome Institute"/>
            <person name="Lucas S."/>
            <person name="Copeland A."/>
            <person name="Lapidus A."/>
            <person name="Glavina del Rio T."/>
            <person name="Dalin E."/>
            <person name="Tice H."/>
            <person name="Bruce D."/>
            <person name="Goodwin L."/>
            <person name="Pitluck S."/>
            <person name="Schmutz J."/>
            <person name="Larimer F."/>
            <person name="Land M."/>
            <person name="Hauser L."/>
            <person name="Kyrpides N."/>
            <person name="Mikhailova N."/>
            <person name="Liu Z."/>
            <person name="Li T."/>
            <person name="Zhao F."/>
            <person name="Overmann J."/>
            <person name="Bryant D.A."/>
            <person name="Richardson P."/>
        </authorList>
    </citation>
    <scope>NUCLEOTIDE SEQUENCE [LARGE SCALE GENOMIC DNA]</scope>
    <source>
        <strain evidence="5">ATCC 35110 / GB-78</strain>
    </source>
</reference>
<keyword evidence="2" id="KW-1133">Transmembrane helix</keyword>
<evidence type="ECO:0000256" key="1">
    <source>
        <dbReference type="ARBA" id="ARBA00038494"/>
    </source>
</evidence>
<keyword evidence="5" id="KW-1185">Reference proteome</keyword>